<proteinExistence type="predicted"/>
<evidence type="ECO:0000313" key="1">
    <source>
        <dbReference type="EMBL" id="JAD39459.1"/>
    </source>
</evidence>
<reference evidence="1" key="1">
    <citation type="submission" date="2014-09" db="EMBL/GenBank/DDBJ databases">
        <authorList>
            <person name="Magalhaes I.L.F."/>
            <person name="Oliveira U."/>
            <person name="Santos F.R."/>
            <person name="Vidigal T.H.D.A."/>
            <person name="Brescovit A.D."/>
            <person name="Santos A.J."/>
        </authorList>
    </citation>
    <scope>NUCLEOTIDE SEQUENCE</scope>
    <source>
        <tissue evidence="1">Shoot tissue taken approximately 20 cm above the soil surface</tissue>
    </source>
</reference>
<reference evidence="1" key="2">
    <citation type="journal article" date="2015" name="Data Brief">
        <title>Shoot transcriptome of the giant reed, Arundo donax.</title>
        <authorList>
            <person name="Barrero R.A."/>
            <person name="Guerrero F.D."/>
            <person name="Moolhuijzen P."/>
            <person name="Goolsby J.A."/>
            <person name="Tidwell J."/>
            <person name="Bellgard S.E."/>
            <person name="Bellgard M.I."/>
        </authorList>
    </citation>
    <scope>NUCLEOTIDE SEQUENCE</scope>
    <source>
        <tissue evidence="1">Shoot tissue taken approximately 20 cm above the soil surface</tissue>
    </source>
</reference>
<name>A0A0A8ZJ93_ARUDO</name>
<sequence length="58" mass="6529">MLFLCVSLSIYVNPSVVPICVVISLTSYSLIVPSTFLGQGSDFCNLFRVFMYHCISFR</sequence>
<accession>A0A0A8ZJ93</accession>
<dbReference type="EMBL" id="GBRH01258436">
    <property type="protein sequence ID" value="JAD39459.1"/>
    <property type="molecule type" value="Transcribed_RNA"/>
</dbReference>
<protein>
    <submittedName>
        <fullName evidence="1">Uncharacterized protein</fullName>
    </submittedName>
</protein>
<dbReference type="AlphaFoldDB" id="A0A0A8ZJ93"/>
<organism evidence="1">
    <name type="scientific">Arundo donax</name>
    <name type="common">Giant reed</name>
    <name type="synonym">Donax arundinaceus</name>
    <dbReference type="NCBI Taxonomy" id="35708"/>
    <lineage>
        <taxon>Eukaryota</taxon>
        <taxon>Viridiplantae</taxon>
        <taxon>Streptophyta</taxon>
        <taxon>Embryophyta</taxon>
        <taxon>Tracheophyta</taxon>
        <taxon>Spermatophyta</taxon>
        <taxon>Magnoliopsida</taxon>
        <taxon>Liliopsida</taxon>
        <taxon>Poales</taxon>
        <taxon>Poaceae</taxon>
        <taxon>PACMAD clade</taxon>
        <taxon>Arundinoideae</taxon>
        <taxon>Arundineae</taxon>
        <taxon>Arundo</taxon>
    </lineage>
</organism>